<protein>
    <submittedName>
        <fullName evidence="7">NIMA related kinase 5</fullName>
    </submittedName>
</protein>
<name>A0A7J7ZS65_RHIFE</name>
<gene>
    <name evidence="7" type="ORF">mRhiFer1_011751</name>
</gene>
<comment type="subunit">
    <text evidence="3">Interacts with RAC1 (GTP-bound form preferentially).</text>
</comment>
<comment type="subcellular location">
    <subcellularLocation>
        <location evidence="1">Membrane</location>
        <topology evidence="1">Lipid-anchor</topology>
    </subcellularLocation>
</comment>
<comment type="caution">
    <text evidence="7">The sequence shown here is derived from an EMBL/GenBank/DDBJ whole genome shotgun (WGS) entry which is preliminary data.</text>
</comment>
<keyword evidence="7" id="KW-0808">Transferase</keyword>
<evidence type="ECO:0000256" key="3">
    <source>
        <dbReference type="ARBA" id="ARBA00011307"/>
    </source>
</evidence>
<dbReference type="InterPro" id="IPR039789">
    <property type="entry name" value="CYRI"/>
</dbReference>
<keyword evidence="7" id="KW-0418">Kinase</keyword>
<sequence>MTNPAIQNDFSYYRRTLSRMRINNVPAEGENEVNNELANRMSLFYAEATPMLKTLSDATTKFVSENKNLPIENTTGCLSTMASVYRVMLETPDYRSRFTNEEAVSFCLRVTKF</sequence>
<feature type="domain" description="CYRIA/CYRIB Rac1 binding" evidence="6">
    <location>
        <begin position="1"/>
        <end position="110"/>
    </location>
</feature>
<comment type="similarity">
    <text evidence="2">Belongs to the CYRI family.</text>
</comment>
<dbReference type="Proteomes" id="UP000585614">
    <property type="component" value="Unassembled WGS sequence"/>
</dbReference>
<evidence type="ECO:0000313" key="8">
    <source>
        <dbReference type="Proteomes" id="UP000585614"/>
    </source>
</evidence>
<evidence type="ECO:0000256" key="2">
    <source>
        <dbReference type="ARBA" id="ARBA00005778"/>
    </source>
</evidence>
<proteinExistence type="inferred from homology"/>
<dbReference type="GO" id="GO:0016020">
    <property type="term" value="C:membrane"/>
    <property type="evidence" value="ECO:0007669"/>
    <property type="project" value="UniProtKB-SubCell"/>
</dbReference>
<dbReference type="EMBL" id="JACAGC010000003">
    <property type="protein sequence ID" value="KAF6376550.1"/>
    <property type="molecule type" value="Genomic_DNA"/>
</dbReference>
<dbReference type="InterPro" id="IPR009828">
    <property type="entry name" value="CYRIA/CYRIB_Rac1-bd"/>
</dbReference>
<accession>A0A7J7ZS65</accession>
<keyword evidence="5" id="KW-0449">Lipoprotein</keyword>
<evidence type="ECO:0000313" key="7">
    <source>
        <dbReference type="EMBL" id="KAF6376550.1"/>
    </source>
</evidence>
<dbReference type="AlphaFoldDB" id="A0A7J7ZS65"/>
<evidence type="ECO:0000256" key="4">
    <source>
        <dbReference type="ARBA" id="ARBA00023136"/>
    </source>
</evidence>
<keyword evidence="4" id="KW-0472">Membrane</keyword>
<evidence type="ECO:0000256" key="5">
    <source>
        <dbReference type="ARBA" id="ARBA00023288"/>
    </source>
</evidence>
<reference evidence="7 8" key="1">
    <citation type="journal article" date="2020" name="Nature">
        <title>Six reference-quality genomes reveal evolution of bat adaptations.</title>
        <authorList>
            <person name="Jebb D."/>
            <person name="Huang Z."/>
            <person name="Pippel M."/>
            <person name="Hughes G.M."/>
            <person name="Lavrichenko K."/>
            <person name="Devanna P."/>
            <person name="Winkler S."/>
            <person name="Jermiin L.S."/>
            <person name="Skirmuntt E.C."/>
            <person name="Katzourakis A."/>
            <person name="Burkitt-Gray L."/>
            <person name="Ray D.A."/>
            <person name="Sullivan K.A.M."/>
            <person name="Roscito J.G."/>
            <person name="Kirilenko B.M."/>
            <person name="Davalos L.M."/>
            <person name="Corthals A.P."/>
            <person name="Power M.L."/>
            <person name="Jones G."/>
            <person name="Ransome R.D."/>
            <person name="Dechmann D.K.N."/>
            <person name="Locatelli A.G."/>
            <person name="Puechmaille S.J."/>
            <person name="Fedrigo O."/>
            <person name="Jarvis E.D."/>
            <person name="Hiller M."/>
            <person name="Vernes S.C."/>
            <person name="Myers E.W."/>
            <person name="Teeling E.C."/>
        </authorList>
    </citation>
    <scope>NUCLEOTIDE SEQUENCE [LARGE SCALE GENOMIC DNA]</scope>
    <source>
        <strain evidence="7">MRhiFer1</strain>
        <tissue evidence="7">Lung</tissue>
    </source>
</reference>
<evidence type="ECO:0000259" key="6">
    <source>
        <dbReference type="Pfam" id="PF07159"/>
    </source>
</evidence>
<dbReference type="PANTHER" id="PTHR12422">
    <property type="entry name" value="GH09096P"/>
    <property type="match status" value="1"/>
</dbReference>
<organism evidence="7 8">
    <name type="scientific">Rhinolophus ferrumequinum</name>
    <name type="common">Greater horseshoe bat</name>
    <dbReference type="NCBI Taxonomy" id="59479"/>
    <lineage>
        <taxon>Eukaryota</taxon>
        <taxon>Metazoa</taxon>
        <taxon>Chordata</taxon>
        <taxon>Craniata</taxon>
        <taxon>Vertebrata</taxon>
        <taxon>Euteleostomi</taxon>
        <taxon>Mammalia</taxon>
        <taxon>Eutheria</taxon>
        <taxon>Laurasiatheria</taxon>
        <taxon>Chiroptera</taxon>
        <taxon>Yinpterochiroptera</taxon>
        <taxon>Rhinolophoidea</taxon>
        <taxon>Rhinolophidae</taxon>
        <taxon>Rhinolophinae</taxon>
        <taxon>Rhinolophus</taxon>
    </lineage>
</organism>
<dbReference type="GO" id="GO:0030833">
    <property type="term" value="P:regulation of actin filament polymerization"/>
    <property type="evidence" value="ECO:0007669"/>
    <property type="project" value="InterPro"/>
</dbReference>
<dbReference type="Pfam" id="PF07159">
    <property type="entry name" value="CYRIA-B_Rac1-bd"/>
    <property type="match status" value="1"/>
</dbReference>
<evidence type="ECO:0000256" key="1">
    <source>
        <dbReference type="ARBA" id="ARBA00004635"/>
    </source>
</evidence>
<dbReference type="GO" id="GO:0016301">
    <property type="term" value="F:kinase activity"/>
    <property type="evidence" value="ECO:0007669"/>
    <property type="project" value="UniProtKB-KW"/>
</dbReference>
<dbReference type="GO" id="GO:0031267">
    <property type="term" value="F:small GTPase binding"/>
    <property type="evidence" value="ECO:0007669"/>
    <property type="project" value="InterPro"/>
</dbReference>